<keyword evidence="6" id="KW-1185">Reference proteome</keyword>
<dbReference type="InterPro" id="IPR026371">
    <property type="entry name" value="PGF_CTERM"/>
</dbReference>
<feature type="region of interest" description="Disordered" evidence="2">
    <location>
        <begin position="129"/>
        <end position="185"/>
    </location>
</feature>
<dbReference type="EMBL" id="CP031150">
    <property type="protein sequence ID" value="AXG08041.1"/>
    <property type="molecule type" value="Genomic_DNA"/>
</dbReference>
<evidence type="ECO:0000256" key="3">
    <source>
        <dbReference type="SAM" id="Phobius"/>
    </source>
</evidence>
<dbReference type="Proteomes" id="UP000253273">
    <property type="component" value="Chromosome"/>
</dbReference>
<feature type="compositionally biased region" description="Low complexity" evidence="2">
    <location>
        <begin position="129"/>
        <end position="144"/>
    </location>
</feature>
<evidence type="ECO:0000259" key="4">
    <source>
        <dbReference type="Pfam" id="PF18204"/>
    </source>
</evidence>
<evidence type="ECO:0000256" key="1">
    <source>
        <dbReference type="ARBA" id="ARBA00022729"/>
    </source>
</evidence>
<sequence length="210" mass="21846">MGSYYATDDSDVRADLTVVRPQVYSIVLRDERQEDVTGRSTDAANLDRLTIRARYSFADVDRLDVSVVDPSGAEVATARITENDQQITVDIPNPTPGIYRITASGSNIEAGNRTVTVRVRGQVATASATATATVTAAPTTTPTATPEPTPTATPTATPEPTPTATPTATPEPTPTATPTAGTTADEGPGFGVVAALLALLAVALLGRRRR</sequence>
<keyword evidence="3" id="KW-1133">Transmembrane helix</keyword>
<keyword evidence="3" id="KW-0472">Membrane</keyword>
<dbReference type="GO" id="GO:0030115">
    <property type="term" value="C:S-layer"/>
    <property type="evidence" value="ECO:0007669"/>
    <property type="project" value="UniProtKB-SubCell"/>
</dbReference>
<accession>A0A345E769</accession>
<dbReference type="KEGG" id="haj:DU500_05085"/>
<evidence type="ECO:0000313" key="6">
    <source>
        <dbReference type="Proteomes" id="UP000253273"/>
    </source>
</evidence>
<evidence type="ECO:0000313" key="5">
    <source>
        <dbReference type="EMBL" id="AXG08041.1"/>
    </source>
</evidence>
<keyword evidence="1" id="KW-0732">Signal</keyword>
<reference evidence="5 6" key="1">
    <citation type="submission" date="2018-07" db="EMBL/GenBank/DDBJ databases">
        <title>Genome sequences of Haloplanus sp. CBA1113.</title>
        <authorList>
            <person name="Kim Y.B."/>
            <person name="Roh S.W."/>
        </authorList>
    </citation>
    <scope>NUCLEOTIDE SEQUENCE [LARGE SCALE GENOMIC DNA]</scope>
    <source>
        <strain evidence="5 6">CBA1113</strain>
    </source>
</reference>
<evidence type="ECO:0000256" key="2">
    <source>
        <dbReference type="SAM" id="MobiDB-lite"/>
    </source>
</evidence>
<gene>
    <name evidence="5" type="ORF">DU500_05085</name>
</gene>
<organism evidence="5 6">
    <name type="scientific">Haloplanus rubicundus</name>
    <dbReference type="NCBI Taxonomy" id="1547898"/>
    <lineage>
        <taxon>Archaea</taxon>
        <taxon>Methanobacteriati</taxon>
        <taxon>Methanobacteriota</taxon>
        <taxon>Stenosarchaea group</taxon>
        <taxon>Halobacteria</taxon>
        <taxon>Halobacteriales</taxon>
        <taxon>Haloferacaceae</taxon>
        <taxon>Haloplanus</taxon>
    </lineage>
</organism>
<dbReference type="Pfam" id="PF18204">
    <property type="entry name" value="PGF-CTERM"/>
    <property type="match status" value="1"/>
</dbReference>
<feature type="compositionally biased region" description="Pro residues" evidence="2">
    <location>
        <begin position="145"/>
        <end position="175"/>
    </location>
</feature>
<protein>
    <submittedName>
        <fullName evidence="5">PGF-CTERM sorting domain-containing protein</fullName>
    </submittedName>
</protein>
<name>A0A345E769_9EURY</name>
<feature type="domain" description="PGF-CTERM archaeal protein-sorting signal" evidence="4">
    <location>
        <begin position="188"/>
        <end position="209"/>
    </location>
</feature>
<feature type="transmembrane region" description="Helical" evidence="3">
    <location>
        <begin position="187"/>
        <end position="206"/>
    </location>
</feature>
<dbReference type="GO" id="GO:0005886">
    <property type="term" value="C:plasma membrane"/>
    <property type="evidence" value="ECO:0007669"/>
    <property type="project" value="UniProtKB-SubCell"/>
</dbReference>
<dbReference type="NCBIfam" id="TIGR04126">
    <property type="entry name" value="PGF_CTERM"/>
    <property type="match status" value="1"/>
</dbReference>
<proteinExistence type="predicted"/>
<keyword evidence="3" id="KW-0812">Transmembrane</keyword>
<dbReference type="AlphaFoldDB" id="A0A345E769"/>